<organism evidence="1 2">
    <name type="scientific">Pontibacterium sinense</name>
    <dbReference type="NCBI Taxonomy" id="2781979"/>
    <lineage>
        <taxon>Bacteria</taxon>
        <taxon>Pseudomonadati</taxon>
        <taxon>Pseudomonadota</taxon>
        <taxon>Gammaproteobacteria</taxon>
        <taxon>Oceanospirillales</taxon>
        <taxon>Oceanospirillaceae</taxon>
        <taxon>Pontibacterium</taxon>
    </lineage>
</organism>
<keyword evidence="2" id="KW-1185">Reference proteome</keyword>
<protein>
    <submittedName>
        <fullName evidence="1">Uncharacterized protein</fullName>
    </submittedName>
</protein>
<gene>
    <name evidence="1" type="ORF">IOQ59_09925</name>
</gene>
<evidence type="ECO:0000313" key="1">
    <source>
        <dbReference type="EMBL" id="MBE9397576.1"/>
    </source>
</evidence>
<reference evidence="1" key="1">
    <citation type="submission" date="2020-10" db="EMBL/GenBank/DDBJ databases">
        <title>Bacterium isolated from coastal waters sediment.</title>
        <authorList>
            <person name="Chen R.-J."/>
            <person name="Lu D.-C."/>
            <person name="Zhu K.-L."/>
            <person name="Du Z.-J."/>
        </authorList>
    </citation>
    <scope>NUCLEOTIDE SEQUENCE</scope>
    <source>
        <strain evidence="1">N1Y112</strain>
    </source>
</reference>
<name>A0A8J7KA47_9GAMM</name>
<dbReference type="AlphaFoldDB" id="A0A8J7KA47"/>
<dbReference type="Proteomes" id="UP000640333">
    <property type="component" value="Unassembled WGS sequence"/>
</dbReference>
<dbReference type="RefSeq" id="WP_193953128.1">
    <property type="nucleotide sequence ID" value="NZ_JADEYS010000008.1"/>
</dbReference>
<sequence>MLTYKECLDLCGLEPGEVEAIAEHEHVEPIVAAALGNYLITHDGEQKIRKIIMDDIEKAEASGDKAHCAVLKQVLEHFVASHKV</sequence>
<accession>A0A8J7KA47</accession>
<evidence type="ECO:0000313" key="2">
    <source>
        <dbReference type="Proteomes" id="UP000640333"/>
    </source>
</evidence>
<dbReference type="EMBL" id="JADEYS010000008">
    <property type="protein sequence ID" value="MBE9397576.1"/>
    <property type="molecule type" value="Genomic_DNA"/>
</dbReference>
<comment type="caution">
    <text evidence="1">The sequence shown here is derived from an EMBL/GenBank/DDBJ whole genome shotgun (WGS) entry which is preliminary data.</text>
</comment>
<proteinExistence type="predicted"/>